<reference evidence="1" key="1">
    <citation type="journal article" date="2014" name="Front. Microbiol.">
        <title>High frequency of phylogenetically diverse reductive dehalogenase-homologous genes in deep subseafloor sedimentary metagenomes.</title>
        <authorList>
            <person name="Kawai M."/>
            <person name="Futagami T."/>
            <person name="Toyoda A."/>
            <person name="Takaki Y."/>
            <person name="Nishi S."/>
            <person name="Hori S."/>
            <person name="Arai W."/>
            <person name="Tsubouchi T."/>
            <person name="Morono Y."/>
            <person name="Uchiyama I."/>
            <person name="Ito T."/>
            <person name="Fujiyama A."/>
            <person name="Inagaki F."/>
            <person name="Takami H."/>
        </authorList>
    </citation>
    <scope>NUCLEOTIDE SEQUENCE</scope>
    <source>
        <strain evidence="1">Expedition CK06-06</strain>
    </source>
</reference>
<name>X1NIP5_9ZZZZ</name>
<comment type="caution">
    <text evidence="1">The sequence shown here is derived from an EMBL/GenBank/DDBJ whole genome shotgun (WGS) entry which is preliminary data.</text>
</comment>
<dbReference type="AlphaFoldDB" id="X1NIP5"/>
<evidence type="ECO:0000313" key="1">
    <source>
        <dbReference type="EMBL" id="GAI43448.1"/>
    </source>
</evidence>
<proteinExistence type="predicted"/>
<protein>
    <submittedName>
        <fullName evidence="1">Uncharacterized protein</fullName>
    </submittedName>
</protein>
<dbReference type="EMBL" id="BARV01029307">
    <property type="protein sequence ID" value="GAI43448.1"/>
    <property type="molecule type" value="Genomic_DNA"/>
</dbReference>
<organism evidence="1">
    <name type="scientific">marine sediment metagenome</name>
    <dbReference type="NCBI Taxonomy" id="412755"/>
    <lineage>
        <taxon>unclassified sequences</taxon>
        <taxon>metagenomes</taxon>
        <taxon>ecological metagenomes</taxon>
    </lineage>
</organism>
<gene>
    <name evidence="1" type="ORF">S06H3_46754</name>
</gene>
<sequence length="82" mass="9405">MLQSCCGTRQIIKTKYVDVPFKVVVEVPKEMTKKVWEPELPSQVTCGYGKKVLIPTLFEGLYKCNNKLLEIKNLKRDEKSDG</sequence>
<accession>X1NIP5</accession>